<keyword evidence="3" id="KW-1185">Reference proteome</keyword>
<sequence length="230" mass="25136">MHAQPSHYVAVTNPNDQTDATMTDVAAKTARIKQLVGQLQNNLCNVSVMSDPDLDSLSNMDPNSLVDITGKDFMEQLKDSGRPLCAKRNAQDRINLLKLLKEGAIFCSERYPEDAEAIDMEIRRQLNEETYVDKANNVETTEQDQNIMQLEDTNGTTATATTSTTIMTNTKPQQTLVTIVVDDTTTSTTTTTTQIATLTPTATTTTTTTTTATTNNNNSNDAGNIKIHDI</sequence>
<evidence type="ECO:0000256" key="1">
    <source>
        <dbReference type="SAM" id="MobiDB-lite"/>
    </source>
</evidence>
<proteinExistence type="predicted"/>
<accession>A0A1A9UVK5</accession>
<dbReference type="STRING" id="7395.A0A1A9UVK5"/>
<organism evidence="2 3">
    <name type="scientific">Glossina austeni</name>
    <name type="common">Savannah tsetse fly</name>
    <dbReference type="NCBI Taxonomy" id="7395"/>
    <lineage>
        <taxon>Eukaryota</taxon>
        <taxon>Metazoa</taxon>
        <taxon>Ecdysozoa</taxon>
        <taxon>Arthropoda</taxon>
        <taxon>Hexapoda</taxon>
        <taxon>Insecta</taxon>
        <taxon>Pterygota</taxon>
        <taxon>Neoptera</taxon>
        <taxon>Endopterygota</taxon>
        <taxon>Diptera</taxon>
        <taxon>Brachycera</taxon>
        <taxon>Muscomorpha</taxon>
        <taxon>Hippoboscoidea</taxon>
        <taxon>Glossinidae</taxon>
        <taxon>Glossina</taxon>
    </lineage>
</organism>
<protein>
    <submittedName>
        <fullName evidence="2">Uncharacterized protein</fullName>
    </submittedName>
</protein>
<evidence type="ECO:0000313" key="2">
    <source>
        <dbReference type="EnsemblMetazoa" id="GAUT017061-PA"/>
    </source>
</evidence>
<dbReference type="Proteomes" id="UP000078200">
    <property type="component" value="Unassembled WGS sequence"/>
</dbReference>
<dbReference type="AlphaFoldDB" id="A0A1A9UVK5"/>
<feature type="region of interest" description="Disordered" evidence="1">
    <location>
        <begin position="209"/>
        <end position="230"/>
    </location>
</feature>
<dbReference type="VEuPathDB" id="VectorBase:GAUT017061"/>
<reference evidence="2" key="1">
    <citation type="submission" date="2020-05" db="UniProtKB">
        <authorList>
            <consortium name="EnsemblMetazoa"/>
        </authorList>
    </citation>
    <scope>IDENTIFICATION</scope>
    <source>
        <strain evidence="2">TTRI</strain>
    </source>
</reference>
<evidence type="ECO:0000313" key="3">
    <source>
        <dbReference type="Proteomes" id="UP000078200"/>
    </source>
</evidence>
<dbReference type="EnsemblMetazoa" id="GAUT017061-RA">
    <property type="protein sequence ID" value="GAUT017061-PA"/>
    <property type="gene ID" value="GAUT017061"/>
</dbReference>
<name>A0A1A9UVK5_GLOAU</name>